<dbReference type="STRING" id="288768.SAMEA3906486_03136"/>
<sequence>MSDRELRRLVLDELEFEPSVDARNIGVAVQDGIVTLTGHVTCHAEKYSAERAVQRVKGVRGLAEEIEVRPASAHTDDDQFAQRVLDICSWDAIIPAGAVTASGRVHSWHERNVHSWHERNAVQQAVWSVPGVTSVVNPLSIG</sequence>
<gene>
    <name evidence="2" type="ORF">SAMEA3906486_03136</name>
</gene>
<dbReference type="PANTHER" id="PTHR34606:SF4">
    <property type="entry name" value="OUTER MEMBRANE LIPOPROTEIN DOLP"/>
    <property type="match status" value="1"/>
</dbReference>
<dbReference type="EMBL" id="FKIF01000006">
    <property type="protein sequence ID" value="SAI70508.1"/>
    <property type="molecule type" value="Genomic_DNA"/>
</dbReference>
<evidence type="ECO:0000259" key="1">
    <source>
        <dbReference type="PROSITE" id="PS50914"/>
    </source>
</evidence>
<accession>A0A157SJ74</accession>
<dbReference type="Pfam" id="PF04972">
    <property type="entry name" value="BON"/>
    <property type="match status" value="2"/>
</dbReference>
<organism evidence="2 3">
    <name type="scientific">Bordetella ansorpii</name>
    <dbReference type="NCBI Taxonomy" id="288768"/>
    <lineage>
        <taxon>Bacteria</taxon>
        <taxon>Pseudomonadati</taxon>
        <taxon>Pseudomonadota</taxon>
        <taxon>Betaproteobacteria</taxon>
        <taxon>Burkholderiales</taxon>
        <taxon>Alcaligenaceae</taxon>
        <taxon>Bordetella</taxon>
    </lineage>
</organism>
<dbReference type="InterPro" id="IPR051686">
    <property type="entry name" value="Lipoprotein_DolP"/>
</dbReference>
<dbReference type="PROSITE" id="PS50914">
    <property type="entry name" value="BON"/>
    <property type="match status" value="1"/>
</dbReference>
<keyword evidence="3" id="KW-1185">Reference proteome</keyword>
<feature type="domain" description="BON" evidence="1">
    <location>
        <begin position="2"/>
        <end position="70"/>
    </location>
</feature>
<dbReference type="AlphaFoldDB" id="A0A157SJ74"/>
<reference evidence="2" key="1">
    <citation type="submission" date="2016-04" db="EMBL/GenBank/DDBJ databases">
        <authorList>
            <consortium name="Pathogen Informatics"/>
        </authorList>
    </citation>
    <scope>NUCLEOTIDE SEQUENCE [LARGE SCALE GENOMIC DNA]</scope>
    <source>
        <strain evidence="2">H050680373</strain>
    </source>
</reference>
<proteinExistence type="predicted"/>
<dbReference type="Proteomes" id="UP000076848">
    <property type="component" value="Unassembled WGS sequence"/>
</dbReference>
<dbReference type="OrthoDB" id="870892at2"/>
<dbReference type="InterPro" id="IPR007055">
    <property type="entry name" value="BON_dom"/>
</dbReference>
<name>A0A157SJ74_9BORD</name>
<protein>
    <submittedName>
        <fullName evidence="2">Periplasmic protein</fullName>
    </submittedName>
</protein>
<dbReference type="PANTHER" id="PTHR34606">
    <property type="entry name" value="BON DOMAIN-CONTAINING PROTEIN"/>
    <property type="match status" value="1"/>
</dbReference>
<evidence type="ECO:0000313" key="2">
    <source>
        <dbReference type="EMBL" id="SAI70508.1"/>
    </source>
</evidence>
<dbReference type="Gene3D" id="3.30.1340.30">
    <property type="match status" value="2"/>
</dbReference>
<dbReference type="RefSeq" id="WP_066128515.1">
    <property type="nucleotide sequence ID" value="NZ_FKIF01000006.1"/>
</dbReference>
<evidence type="ECO:0000313" key="3">
    <source>
        <dbReference type="Proteomes" id="UP000076848"/>
    </source>
</evidence>